<comment type="caution">
    <text evidence="2">The sequence shown here is derived from an EMBL/GenBank/DDBJ whole genome shotgun (WGS) entry which is preliminary data.</text>
</comment>
<organism evidence="2 3">
    <name type="scientific">Actinokineospora diospyrosa</name>
    <dbReference type="NCBI Taxonomy" id="103728"/>
    <lineage>
        <taxon>Bacteria</taxon>
        <taxon>Bacillati</taxon>
        <taxon>Actinomycetota</taxon>
        <taxon>Actinomycetes</taxon>
        <taxon>Pseudonocardiales</taxon>
        <taxon>Pseudonocardiaceae</taxon>
        <taxon>Actinokineospora</taxon>
    </lineage>
</organism>
<dbReference type="InterPro" id="IPR043917">
    <property type="entry name" value="DUF5753"/>
</dbReference>
<keyword evidence="3" id="KW-1185">Reference proteome</keyword>
<dbReference type="Pfam" id="PF19054">
    <property type="entry name" value="DUF5753"/>
    <property type="match status" value="1"/>
</dbReference>
<gene>
    <name evidence="2" type="ORF">LV75_002008</name>
</gene>
<evidence type="ECO:0000313" key="3">
    <source>
        <dbReference type="Proteomes" id="UP001205185"/>
    </source>
</evidence>
<feature type="domain" description="HTH cro/C1-type" evidence="1">
    <location>
        <begin position="16"/>
        <end position="51"/>
    </location>
</feature>
<dbReference type="SUPFAM" id="SSF47413">
    <property type="entry name" value="lambda repressor-like DNA-binding domains"/>
    <property type="match status" value="1"/>
</dbReference>
<dbReference type="Proteomes" id="UP001205185">
    <property type="component" value="Unassembled WGS sequence"/>
</dbReference>
<dbReference type="InterPro" id="IPR010982">
    <property type="entry name" value="Lambda_DNA-bd_dom_sf"/>
</dbReference>
<accession>A0ABT1IA68</accession>
<evidence type="ECO:0000259" key="1">
    <source>
        <dbReference type="PROSITE" id="PS50943"/>
    </source>
</evidence>
<name>A0ABT1IA68_9PSEU</name>
<dbReference type="CDD" id="cd00093">
    <property type="entry name" value="HTH_XRE"/>
    <property type="match status" value="1"/>
</dbReference>
<dbReference type="PROSITE" id="PS50943">
    <property type="entry name" value="HTH_CROC1"/>
    <property type="match status" value="1"/>
</dbReference>
<protein>
    <submittedName>
        <fullName evidence="2">Helix-turn-helix domain-containing protein</fullName>
    </submittedName>
</protein>
<dbReference type="RefSeq" id="WP_253886518.1">
    <property type="nucleotide sequence ID" value="NZ_BAAAVB010000012.1"/>
</dbReference>
<reference evidence="2 3" key="1">
    <citation type="submission" date="2022-06" db="EMBL/GenBank/DDBJ databases">
        <title>Genomic Encyclopedia of Archaeal and Bacterial Type Strains, Phase II (KMG-II): from individual species to whole genera.</title>
        <authorList>
            <person name="Goeker M."/>
        </authorList>
    </citation>
    <scope>NUCLEOTIDE SEQUENCE [LARGE SCALE GENOMIC DNA]</scope>
    <source>
        <strain evidence="2 3">DSM 44255</strain>
    </source>
</reference>
<dbReference type="InterPro" id="IPR001387">
    <property type="entry name" value="Cro/C1-type_HTH"/>
</dbReference>
<evidence type="ECO:0000313" key="2">
    <source>
        <dbReference type="EMBL" id="MCP2269519.1"/>
    </source>
</evidence>
<dbReference type="SMART" id="SM00530">
    <property type="entry name" value="HTH_XRE"/>
    <property type="match status" value="1"/>
</dbReference>
<dbReference type="EMBL" id="JAMTCO010000005">
    <property type="protein sequence ID" value="MCP2269519.1"/>
    <property type="molecule type" value="Genomic_DNA"/>
</dbReference>
<dbReference type="Gene3D" id="1.10.260.40">
    <property type="entry name" value="lambda repressor-like DNA-binding domains"/>
    <property type="match status" value="1"/>
</dbReference>
<dbReference type="Pfam" id="PF13560">
    <property type="entry name" value="HTH_31"/>
    <property type="match status" value="1"/>
</dbReference>
<sequence>MAATPTRRKKRLGRFLRDLREAAGLRAVDAARKLKTEESTISRYENGIYKPAWAAVSVLLTLYGADSEAEDKAGVLYDAASVTVPKIRIPPDSPKVFRELVNTEREAENLYILETSVIPGLLQTADYAKALFSTGSDVTIEVDELVDFRLERQQVLTGPDALELCVCLDEALLHRQVGGRKVLHNQLRHLLALLEQPNITIHVIPFEAGAYGNMSGGYQVMTFGDEGDADVVYIEHAAVGVWVENERDVRHFQDTFEDVRAQALNPEESAEVIRAHVRRLSK</sequence>
<proteinExistence type="predicted"/>